<protein>
    <submittedName>
        <fullName evidence="1">Uncharacterized protein</fullName>
    </submittedName>
</protein>
<evidence type="ECO:0000313" key="2">
    <source>
        <dbReference type="Proteomes" id="UP000324222"/>
    </source>
</evidence>
<gene>
    <name evidence="1" type="ORF">E2C01_012894</name>
</gene>
<dbReference type="Proteomes" id="UP000324222">
    <property type="component" value="Unassembled WGS sequence"/>
</dbReference>
<evidence type="ECO:0000313" key="1">
    <source>
        <dbReference type="EMBL" id="MPC19965.1"/>
    </source>
</evidence>
<reference evidence="1 2" key="1">
    <citation type="submission" date="2019-05" db="EMBL/GenBank/DDBJ databases">
        <title>Another draft genome of Portunus trituberculatus and its Hox gene families provides insights of decapod evolution.</title>
        <authorList>
            <person name="Jeong J.-H."/>
            <person name="Song I."/>
            <person name="Kim S."/>
            <person name="Choi T."/>
            <person name="Kim D."/>
            <person name="Ryu S."/>
            <person name="Kim W."/>
        </authorList>
    </citation>
    <scope>NUCLEOTIDE SEQUENCE [LARGE SCALE GENOMIC DNA]</scope>
    <source>
        <tissue evidence="1">Muscle</tissue>
    </source>
</reference>
<sequence length="68" mass="7382">MQAGDISRTSLGIHLEYLGQVGVGGEYQQVTKHTCGPVHQVRVMKSNSEATILIKSLQVLISVNLNSF</sequence>
<dbReference type="AlphaFoldDB" id="A0A5B7DFW7"/>
<name>A0A5B7DFW7_PORTR</name>
<comment type="caution">
    <text evidence="1">The sequence shown here is derived from an EMBL/GenBank/DDBJ whole genome shotgun (WGS) entry which is preliminary data.</text>
</comment>
<organism evidence="1 2">
    <name type="scientific">Portunus trituberculatus</name>
    <name type="common">Swimming crab</name>
    <name type="synonym">Neptunus trituberculatus</name>
    <dbReference type="NCBI Taxonomy" id="210409"/>
    <lineage>
        <taxon>Eukaryota</taxon>
        <taxon>Metazoa</taxon>
        <taxon>Ecdysozoa</taxon>
        <taxon>Arthropoda</taxon>
        <taxon>Crustacea</taxon>
        <taxon>Multicrustacea</taxon>
        <taxon>Malacostraca</taxon>
        <taxon>Eumalacostraca</taxon>
        <taxon>Eucarida</taxon>
        <taxon>Decapoda</taxon>
        <taxon>Pleocyemata</taxon>
        <taxon>Brachyura</taxon>
        <taxon>Eubrachyura</taxon>
        <taxon>Portunoidea</taxon>
        <taxon>Portunidae</taxon>
        <taxon>Portuninae</taxon>
        <taxon>Portunus</taxon>
    </lineage>
</organism>
<proteinExistence type="predicted"/>
<keyword evidence="2" id="KW-1185">Reference proteome</keyword>
<dbReference type="EMBL" id="VSRR010000821">
    <property type="protein sequence ID" value="MPC19965.1"/>
    <property type="molecule type" value="Genomic_DNA"/>
</dbReference>
<accession>A0A5B7DFW7</accession>